<evidence type="ECO:0000313" key="3">
    <source>
        <dbReference type="WBParaSite" id="PDA_v2.g7551.t1"/>
    </source>
</evidence>
<keyword evidence="1" id="KW-0812">Transmembrane</keyword>
<dbReference type="WBParaSite" id="PDA_v2.g7551.t1">
    <property type="protein sequence ID" value="PDA_v2.g7551.t1"/>
    <property type="gene ID" value="PDA_v2.g7551"/>
</dbReference>
<keyword evidence="1" id="KW-1133">Transmembrane helix</keyword>
<feature type="transmembrane region" description="Helical" evidence="1">
    <location>
        <begin position="510"/>
        <end position="538"/>
    </location>
</feature>
<evidence type="ECO:0000256" key="1">
    <source>
        <dbReference type="SAM" id="Phobius"/>
    </source>
</evidence>
<sequence>MCEIIIQQQNLSPFYEQICKDLKKVKSSFLEKLNLFAANIGVVEVYKKIKNESIFFNVEFLQQQEECQYAISIVVDSIDQFLGQIIEPSDFNCDFLSFEASLLVYDRLSSYKNESSLLEGLKICKNYDKETLEEICFEKNLDFYHISNELDMMEDRCIDVKEIKSLFGEIAFQDYWEFFKTQNLLSDIEVKLFIHLEALSVPMKDAIMKKYAITETLSPEYRLQYPFVEKWNQINYDKFLEENEALVKCFMKHNIIVKSEIAKLKNFDSPYMLPVTLTRTDFLLQHIHENDVDEIIKMLMVKEIIKAVSDNTFIIYGSFNENDYLEIPKCYRENVATIVQKKCTYTYIYRNLIKKNIENESMNDSEILYELIYTGILQHTNVNFKALKNRLPDGNIYDDITGFALDKYPSQHYEKAVKKAKKIIKRTMHEPNDYLKINSTISQKHIMNVFGEKASAFLKLKDIDIKPKTIQGVLIDFEMNAESIISMLDTLPLLITPFEMKWSRNTILKLIGVGSIAALQIGVGVSLIIALPGVGALIGKVFVEEG</sequence>
<dbReference type="Proteomes" id="UP000887578">
    <property type="component" value="Unplaced"/>
</dbReference>
<accession>A0A914QTW8</accession>
<keyword evidence="2" id="KW-1185">Reference proteome</keyword>
<protein>
    <submittedName>
        <fullName evidence="3">Uncharacterized protein</fullName>
    </submittedName>
</protein>
<dbReference type="AlphaFoldDB" id="A0A914QTW8"/>
<evidence type="ECO:0000313" key="2">
    <source>
        <dbReference type="Proteomes" id="UP000887578"/>
    </source>
</evidence>
<organism evidence="2 3">
    <name type="scientific">Panagrolaimus davidi</name>
    <dbReference type="NCBI Taxonomy" id="227884"/>
    <lineage>
        <taxon>Eukaryota</taxon>
        <taxon>Metazoa</taxon>
        <taxon>Ecdysozoa</taxon>
        <taxon>Nematoda</taxon>
        <taxon>Chromadorea</taxon>
        <taxon>Rhabditida</taxon>
        <taxon>Tylenchina</taxon>
        <taxon>Panagrolaimomorpha</taxon>
        <taxon>Panagrolaimoidea</taxon>
        <taxon>Panagrolaimidae</taxon>
        <taxon>Panagrolaimus</taxon>
    </lineage>
</organism>
<name>A0A914QTW8_9BILA</name>
<proteinExistence type="predicted"/>
<reference evidence="3" key="1">
    <citation type="submission" date="2022-11" db="UniProtKB">
        <authorList>
            <consortium name="WormBaseParasite"/>
        </authorList>
    </citation>
    <scope>IDENTIFICATION</scope>
</reference>
<keyword evidence="1" id="KW-0472">Membrane</keyword>